<feature type="domain" description="HTH arsR-type" evidence="1">
    <location>
        <begin position="1"/>
        <end position="88"/>
    </location>
</feature>
<dbReference type="AlphaFoldDB" id="A0A9Q2XMM6"/>
<keyword evidence="3" id="KW-1185">Reference proteome</keyword>
<evidence type="ECO:0000313" key="2">
    <source>
        <dbReference type="EMBL" id="MBV6289861.1"/>
    </source>
</evidence>
<dbReference type="Proteomes" id="UP001106592">
    <property type="component" value="Unassembled WGS sequence"/>
</dbReference>
<dbReference type="InterPro" id="IPR011991">
    <property type="entry name" value="ArsR-like_HTH"/>
</dbReference>
<evidence type="ECO:0000259" key="1">
    <source>
        <dbReference type="PROSITE" id="PS50987"/>
    </source>
</evidence>
<evidence type="ECO:0000313" key="3">
    <source>
        <dbReference type="Proteomes" id="UP001106592"/>
    </source>
</evidence>
<sequence>MLSWLKDPHSAFASYTQLYDFGVYGVCASLIQDKAGLSQPATSLCLKALLDAGFVTATKVGKWTYYRRDEARLCAALRGLLADLQVDTLEHDKPFA</sequence>
<dbReference type="EMBL" id="JAHTBI010000096">
    <property type="protein sequence ID" value="MBV6289861.1"/>
    <property type="molecule type" value="Genomic_DNA"/>
</dbReference>
<proteinExistence type="predicted"/>
<reference evidence="2" key="2">
    <citation type="journal article" date="2023" name="Plant Pathol.">
        <title>Dismantling and reorganizing Pseudomonas marginalis sensu#lato.</title>
        <authorList>
            <person name="Sawada H."/>
            <person name="Fujikawa T."/>
            <person name="Satou M."/>
        </authorList>
    </citation>
    <scope>NUCLEOTIDE SEQUENCE</scope>
    <source>
        <strain evidence="2">MAFF 301350</strain>
    </source>
</reference>
<dbReference type="InterPro" id="IPR001845">
    <property type="entry name" value="HTH_ArsR_DNA-bd_dom"/>
</dbReference>
<dbReference type="GO" id="GO:0003700">
    <property type="term" value="F:DNA-binding transcription factor activity"/>
    <property type="evidence" value="ECO:0007669"/>
    <property type="project" value="InterPro"/>
</dbReference>
<protein>
    <submittedName>
        <fullName evidence="2">Helix-turn-helix domain-containing protein</fullName>
    </submittedName>
</protein>
<reference evidence="2" key="1">
    <citation type="journal article" date="2022" name="Int. J. Syst. Evol. Microbiol.">
        <title>Pseudomonas aegrilactucae sp. nov. and Pseudomonas morbosilactucae sp. nov., pathogens causing bacterial rot of lettuce in Japan.</title>
        <authorList>
            <person name="Sawada H."/>
            <person name="Fujikawa T."/>
            <person name="Satou M."/>
        </authorList>
    </citation>
    <scope>NUCLEOTIDE SEQUENCE</scope>
    <source>
        <strain evidence="2">MAFF 301350</strain>
    </source>
</reference>
<comment type="caution">
    <text evidence="2">The sequence shown here is derived from an EMBL/GenBank/DDBJ whole genome shotgun (WGS) entry which is preliminary data.</text>
</comment>
<dbReference type="CDD" id="cd00090">
    <property type="entry name" value="HTH_ARSR"/>
    <property type="match status" value="1"/>
</dbReference>
<organism evidence="2 3">
    <name type="scientific">Pseudomonas aegrilactucae</name>
    <dbReference type="NCBI Taxonomy" id="2854028"/>
    <lineage>
        <taxon>Bacteria</taxon>
        <taxon>Pseudomonadati</taxon>
        <taxon>Pseudomonadota</taxon>
        <taxon>Gammaproteobacteria</taxon>
        <taxon>Pseudomonadales</taxon>
        <taxon>Pseudomonadaceae</taxon>
        <taxon>Pseudomonas</taxon>
    </lineage>
</organism>
<accession>A0A9Q2XMM6</accession>
<gene>
    <name evidence="2" type="ORF">KUO17_22990</name>
</gene>
<dbReference type="PROSITE" id="PS50987">
    <property type="entry name" value="HTH_ARSR_2"/>
    <property type="match status" value="1"/>
</dbReference>
<name>A0A9Q2XMM6_9PSED</name>